<protein>
    <submittedName>
        <fullName evidence="2">Uncharacterized protein</fullName>
    </submittedName>
</protein>
<evidence type="ECO:0000313" key="3">
    <source>
        <dbReference type="Proteomes" id="UP001202281"/>
    </source>
</evidence>
<feature type="region of interest" description="Disordered" evidence="1">
    <location>
        <begin position="189"/>
        <end position="237"/>
    </location>
</feature>
<dbReference type="Proteomes" id="UP001202281">
    <property type="component" value="Unassembled WGS sequence"/>
</dbReference>
<feature type="compositionally biased region" description="Acidic residues" evidence="1">
    <location>
        <begin position="227"/>
        <end position="237"/>
    </location>
</feature>
<reference evidence="2 3" key="1">
    <citation type="submission" date="2022-04" db="EMBL/GenBank/DDBJ databases">
        <title>Identification of a novel bacterium isolated from mangrove sediments.</title>
        <authorList>
            <person name="Pan X."/>
        </authorList>
    </citation>
    <scope>NUCLEOTIDE SEQUENCE [LARGE SCALE GENOMIC DNA]</scope>
    <source>
        <strain evidence="2 3">B2638</strain>
    </source>
</reference>
<dbReference type="EMBL" id="JALHLG010000005">
    <property type="protein sequence ID" value="MCJ2186017.1"/>
    <property type="molecule type" value="Genomic_DNA"/>
</dbReference>
<evidence type="ECO:0000313" key="2">
    <source>
        <dbReference type="EMBL" id="MCJ2186017.1"/>
    </source>
</evidence>
<sequence length="237" mass="27409">MIDKTPRPERRPKSLPAFTPVPRKCERHDGWTAERQRGFIEALADTDSVRAAAHAVNMTPEGAYLLRRHPEGKSFRKAWQAALSFGVQRLEDAAMERALYGIEVPVYCYGKVIGTRRVFNDALLMFLLRNRAPHRFAADSLHNLDAATQSSLRRLKKEWRQQWEEEKQAEASQSSEEILNSIDAQIDKMRQRHQATMSARTRRLWQAYQKSTEADSRRSRALPAPNGDEEEDDYRED</sequence>
<comment type="caution">
    <text evidence="2">The sequence shown here is derived from an EMBL/GenBank/DDBJ whole genome shotgun (WGS) entry which is preliminary data.</text>
</comment>
<accession>A0ABT0BLU1</accession>
<keyword evidence="3" id="KW-1185">Reference proteome</keyword>
<proteinExistence type="predicted"/>
<gene>
    <name evidence="2" type="ORF">MTR66_04225</name>
</gene>
<organism evidence="2 3">
    <name type="scientific">Novosphingobium beihaiensis</name>
    <dbReference type="NCBI Taxonomy" id="2930389"/>
    <lineage>
        <taxon>Bacteria</taxon>
        <taxon>Pseudomonadati</taxon>
        <taxon>Pseudomonadota</taxon>
        <taxon>Alphaproteobacteria</taxon>
        <taxon>Sphingomonadales</taxon>
        <taxon>Sphingomonadaceae</taxon>
        <taxon>Novosphingobium</taxon>
    </lineage>
</organism>
<name>A0ABT0BLU1_9SPHN</name>
<dbReference type="RefSeq" id="WP_243918201.1">
    <property type="nucleotide sequence ID" value="NZ_JALHLG010000005.1"/>
</dbReference>
<evidence type="ECO:0000256" key="1">
    <source>
        <dbReference type="SAM" id="MobiDB-lite"/>
    </source>
</evidence>